<accession>A0A250IX86</accession>
<dbReference type="EMBL" id="CP022098">
    <property type="protein sequence ID" value="ATB35827.1"/>
    <property type="molecule type" value="Genomic_DNA"/>
</dbReference>
<evidence type="ECO:0000313" key="8">
    <source>
        <dbReference type="Proteomes" id="UP000217257"/>
    </source>
</evidence>
<dbReference type="Gene3D" id="3.30.43.10">
    <property type="entry name" value="Uridine Diphospho-n-acetylenolpyruvylglucosamine Reductase, domain 2"/>
    <property type="match status" value="1"/>
</dbReference>
<keyword evidence="4" id="KW-0274">FAD</keyword>
<dbReference type="Pfam" id="PF09265">
    <property type="entry name" value="Cytokin-bind"/>
    <property type="match status" value="1"/>
</dbReference>
<feature type="domain" description="FAD-binding PCMH-type" evidence="6">
    <location>
        <begin position="39"/>
        <end position="211"/>
    </location>
</feature>
<dbReference type="InterPro" id="IPR016166">
    <property type="entry name" value="FAD-bd_PCMH"/>
</dbReference>
<comment type="similarity">
    <text evidence="2">Belongs to the oxygen-dependent FAD-linked oxidoreductase family.</text>
</comment>
<keyword evidence="3" id="KW-0285">Flavoprotein</keyword>
<comment type="cofactor">
    <cofactor evidence="1">
        <name>FAD</name>
        <dbReference type="ChEBI" id="CHEBI:57692"/>
    </cofactor>
</comment>
<sequence>MSEKTRTSLVRDLQRLLEGEVTEEPEVLERYSQDFGRTVRRMPAALARPRDAEEVARIVRYAHARDLPVASRAMGHSMRGQSLCEGGIVIDMRALRGLEEISPDARTFVSQPGVLWREVVAASTAHGLTPPVLTSYPHASVGGTLSACGWGTASVRYGAQLDHCVELEVVIGTGEHLRCNREQEPELFDHVRGGMGQFGLMTKIRYQLRRYHSTVRTYVLEYDDLGAWLEDSRTLVVRDEADHLDCALQQKPDGQGVRWTGVITASLEREAPEDRDGQRLLAGLRFARHISTQDVPTAAFVSQASNPEKPPLPGEAYPWMVTFMPWSRVQPFLELCIRRIPPAALGSANGPMRLWPAFRRVTQVPMLQMPREEIMAMLSICPATTQEGLPIMMSVMSKLSDVGMEVGARRHLGTWVHFDRARWRMHFGEAWPTINRLKRTYDPKGILNPGFIDFEPESALAS</sequence>
<dbReference type="PROSITE" id="PS51387">
    <property type="entry name" value="FAD_PCMH"/>
    <property type="match status" value="1"/>
</dbReference>
<dbReference type="InterPro" id="IPR016169">
    <property type="entry name" value="FAD-bd_PCMH_sub2"/>
</dbReference>
<dbReference type="SUPFAM" id="SSF55103">
    <property type="entry name" value="FAD-linked oxidases, C-terminal domain"/>
    <property type="match status" value="1"/>
</dbReference>
<reference evidence="7 8" key="1">
    <citation type="submission" date="2017-06" db="EMBL/GenBank/DDBJ databases">
        <title>Sequencing and comparative analysis of myxobacterial genomes.</title>
        <authorList>
            <person name="Rupp O."/>
            <person name="Goesmann A."/>
            <person name="Sogaard-Andersen L."/>
        </authorList>
    </citation>
    <scope>NUCLEOTIDE SEQUENCE [LARGE SCALE GENOMIC DNA]</scope>
    <source>
        <strain evidence="7 8">DSM 52655</strain>
    </source>
</reference>
<evidence type="ECO:0000256" key="2">
    <source>
        <dbReference type="ARBA" id="ARBA00005466"/>
    </source>
</evidence>
<dbReference type="Proteomes" id="UP000217257">
    <property type="component" value="Chromosome"/>
</dbReference>
<dbReference type="Gene3D" id="3.40.462.10">
    <property type="entry name" value="FAD-linked oxidases, C-terminal domain"/>
    <property type="match status" value="1"/>
</dbReference>
<dbReference type="InterPro" id="IPR015345">
    <property type="entry name" value="Cytokinin_DH_FAD/cytokin-bd"/>
</dbReference>
<organism evidence="7 8">
    <name type="scientific">Cystobacter fuscus</name>
    <dbReference type="NCBI Taxonomy" id="43"/>
    <lineage>
        <taxon>Bacteria</taxon>
        <taxon>Pseudomonadati</taxon>
        <taxon>Myxococcota</taxon>
        <taxon>Myxococcia</taxon>
        <taxon>Myxococcales</taxon>
        <taxon>Cystobacterineae</taxon>
        <taxon>Archangiaceae</taxon>
        <taxon>Cystobacter</taxon>
    </lineage>
</organism>
<gene>
    <name evidence="7" type="ORF">CYFUS_001241</name>
</gene>
<evidence type="ECO:0000256" key="1">
    <source>
        <dbReference type="ARBA" id="ARBA00001974"/>
    </source>
</evidence>
<protein>
    <submittedName>
        <fullName evidence="7">FAD-binding protein</fullName>
    </submittedName>
</protein>
<dbReference type="InterPro" id="IPR050432">
    <property type="entry name" value="FAD-linked_Oxidoreductases_BP"/>
</dbReference>
<dbReference type="InterPro" id="IPR006094">
    <property type="entry name" value="Oxid_FAD_bind_N"/>
</dbReference>
<dbReference type="PANTHER" id="PTHR13878">
    <property type="entry name" value="GULONOLACTONE OXIDASE"/>
    <property type="match status" value="1"/>
</dbReference>
<dbReference type="KEGG" id="cfus:CYFUS_001241"/>
<evidence type="ECO:0000256" key="4">
    <source>
        <dbReference type="ARBA" id="ARBA00022827"/>
    </source>
</evidence>
<dbReference type="AlphaFoldDB" id="A0A250IX86"/>
<dbReference type="PANTHER" id="PTHR13878:SF53">
    <property type="entry name" value="CYTOKININ DEHYDROGENASE 6"/>
    <property type="match status" value="1"/>
</dbReference>
<name>A0A250IX86_9BACT</name>
<evidence type="ECO:0000313" key="7">
    <source>
        <dbReference type="EMBL" id="ATB35827.1"/>
    </source>
</evidence>
<dbReference type="InterPro" id="IPR036318">
    <property type="entry name" value="FAD-bd_PCMH-like_sf"/>
</dbReference>
<evidence type="ECO:0000256" key="3">
    <source>
        <dbReference type="ARBA" id="ARBA00022630"/>
    </source>
</evidence>
<keyword evidence="5" id="KW-0560">Oxidoreductase</keyword>
<dbReference type="InterPro" id="IPR016170">
    <property type="entry name" value="Cytok_DH_C_sf"/>
</dbReference>
<proteinExistence type="inferred from homology"/>
<dbReference type="InterPro" id="IPR016164">
    <property type="entry name" value="FAD-linked_Oxase-like_C"/>
</dbReference>
<dbReference type="GO" id="GO:0071949">
    <property type="term" value="F:FAD binding"/>
    <property type="evidence" value="ECO:0007669"/>
    <property type="project" value="InterPro"/>
</dbReference>
<evidence type="ECO:0000256" key="5">
    <source>
        <dbReference type="ARBA" id="ARBA00023002"/>
    </source>
</evidence>
<dbReference type="Gene3D" id="3.30.465.10">
    <property type="match status" value="1"/>
</dbReference>
<dbReference type="GO" id="GO:0019139">
    <property type="term" value="F:cytokinin dehydrogenase activity"/>
    <property type="evidence" value="ECO:0007669"/>
    <property type="project" value="InterPro"/>
</dbReference>
<dbReference type="GO" id="GO:0009690">
    <property type="term" value="P:cytokinin metabolic process"/>
    <property type="evidence" value="ECO:0007669"/>
    <property type="project" value="InterPro"/>
</dbReference>
<dbReference type="SUPFAM" id="SSF56176">
    <property type="entry name" value="FAD-binding/transporter-associated domain-like"/>
    <property type="match status" value="1"/>
</dbReference>
<dbReference type="InterPro" id="IPR016167">
    <property type="entry name" value="FAD-bd_PCMH_sub1"/>
</dbReference>
<evidence type="ECO:0000259" key="6">
    <source>
        <dbReference type="PROSITE" id="PS51387"/>
    </source>
</evidence>
<dbReference type="Pfam" id="PF01565">
    <property type="entry name" value="FAD_binding_4"/>
    <property type="match status" value="1"/>
</dbReference>